<dbReference type="Pfam" id="PF01132">
    <property type="entry name" value="EFP"/>
    <property type="match status" value="1"/>
</dbReference>
<evidence type="ECO:0000313" key="12">
    <source>
        <dbReference type="EMBL" id="OGM08630.1"/>
    </source>
</evidence>
<dbReference type="UniPathway" id="UPA00345"/>
<dbReference type="CDD" id="cd05794">
    <property type="entry name" value="S1_EF-P_repeat_2"/>
    <property type="match status" value="1"/>
</dbReference>
<evidence type="ECO:0000256" key="6">
    <source>
        <dbReference type="ARBA" id="ARBA00022917"/>
    </source>
</evidence>
<evidence type="ECO:0000256" key="8">
    <source>
        <dbReference type="NCBIfam" id="TIGR00038"/>
    </source>
</evidence>
<evidence type="ECO:0000256" key="9">
    <source>
        <dbReference type="RuleBase" id="RU004389"/>
    </source>
</evidence>
<dbReference type="SUPFAM" id="SSF50104">
    <property type="entry name" value="Translation proteins SH3-like domain"/>
    <property type="match status" value="1"/>
</dbReference>
<dbReference type="NCBIfam" id="TIGR00038">
    <property type="entry name" value="efp"/>
    <property type="match status" value="1"/>
</dbReference>
<dbReference type="NCBIfam" id="NF001810">
    <property type="entry name" value="PRK00529.1"/>
    <property type="match status" value="1"/>
</dbReference>
<dbReference type="PANTHER" id="PTHR30053:SF14">
    <property type="entry name" value="TRANSLATION ELONGATION FACTOR KOW-LIKE DOMAIN-CONTAINING PROTEIN"/>
    <property type="match status" value="1"/>
</dbReference>
<evidence type="ECO:0000256" key="1">
    <source>
        <dbReference type="ARBA" id="ARBA00004496"/>
    </source>
</evidence>
<sequence>MINATDLKNGVTFLSEGQPFKVIKYSHIKVGRGGAIVRVNVRNLVTQAVTEKTYSANVKVEEVEMSKQKLQYLYNDGRNALFMNPKTFEQVEIPQNIIKQELPYVKEGEEATVLFWGDKPLSIDIPPKVVLRIKDTPPGVKGNSATNVYKQAILENGMSVRVPLFIDNNQRIVVDTRNGEYVERAKD</sequence>
<comment type="subcellular location">
    <subcellularLocation>
        <location evidence="1 7">Cytoplasm</location>
    </subcellularLocation>
</comment>
<feature type="domain" description="Elongation factor P C-terminal" evidence="10">
    <location>
        <begin position="129"/>
        <end position="184"/>
    </location>
</feature>
<dbReference type="AlphaFoldDB" id="A0A1F7X0N6"/>
<keyword evidence="4 7" id="KW-0963">Cytoplasm</keyword>
<feature type="domain" description="Translation elongation factor P/YeiP central" evidence="11">
    <location>
        <begin position="67"/>
        <end position="121"/>
    </location>
</feature>
<evidence type="ECO:0000256" key="5">
    <source>
        <dbReference type="ARBA" id="ARBA00022768"/>
    </source>
</evidence>
<protein>
    <recommendedName>
        <fullName evidence="7 8">Elongation factor P</fullName>
        <shortName evidence="7">EF-P</shortName>
    </recommendedName>
</protein>
<dbReference type="GO" id="GO:0043043">
    <property type="term" value="P:peptide biosynthetic process"/>
    <property type="evidence" value="ECO:0007669"/>
    <property type="project" value="InterPro"/>
</dbReference>
<dbReference type="Gene3D" id="2.40.50.140">
    <property type="entry name" value="Nucleic acid-binding proteins"/>
    <property type="match status" value="2"/>
</dbReference>
<dbReference type="SMART" id="SM00841">
    <property type="entry name" value="Elong-fact-P_C"/>
    <property type="match status" value="1"/>
</dbReference>
<dbReference type="GO" id="GO:0005829">
    <property type="term" value="C:cytosol"/>
    <property type="evidence" value="ECO:0007669"/>
    <property type="project" value="UniProtKB-ARBA"/>
</dbReference>
<dbReference type="SMART" id="SM01185">
    <property type="entry name" value="EFP"/>
    <property type="match status" value="1"/>
</dbReference>
<dbReference type="Gene3D" id="2.30.30.30">
    <property type="match status" value="1"/>
</dbReference>
<dbReference type="InterPro" id="IPR012340">
    <property type="entry name" value="NA-bd_OB-fold"/>
</dbReference>
<reference evidence="12 13" key="1">
    <citation type="journal article" date="2016" name="Nat. Commun.">
        <title>Thousands of microbial genomes shed light on interconnected biogeochemical processes in an aquifer system.</title>
        <authorList>
            <person name="Anantharaman K."/>
            <person name="Brown C.T."/>
            <person name="Hug L.A."/>
            <person name="Sharon I."/>
            <person name="Castelle C.J."/>
            <person name="Probst A.J."/>
            <person name="Thomas B.C."/>
            <person name="Singh A."/>
            <person name="Wilkins M.J."/>
            <person name="Karaoz U."/>
            <person name="Brodie E.L."/>
            <person name="Williams K.H."/>
            <person name="Hubbard S.S."/>
            <person name="Banfield J.F."/>
        </authorList>
    </citation>
    <scope>NUCLEOTIDE SEQUENCE [LARGE SCALE GENOMIC DNA]</scope>
</reference>
<dbReference type="FunFam" id="2.40.50.140:FF:000009">
    <property type="entry name" value="Elongation factor P"/>
    <property type="match status" value="1"/>
</dbReference>
<dbReference type="InterPro" id="IPR014722">
    <property type="entry name" value="Rib_uL2_dom2"/>
</dbReference>
<dbReference type="InterPro" id="IPR013185">
    <property type="entry name" value="Transl_elong_KOW-like"/>
</dbReference>
<evidence type="ECO:0000259" key="10">
    <source>
        <dbReference type="SMART" id="SM00841"/>
    </source>
</evidence>
<accession>A0A1F7X0N6</accession>
<organism evidence="12 13">
    <name type="scientific">Candidatus Woesebacteria bacterium RBG_13_34_9</name>
    <dbReference type="NCBI Taxonomy" id="1802477"/>
    <lineage>
        <taxon>Bacteria</taxon>
        <taxon>Candidatus Woeseibacteriota</taxon>
    </lineage>
</organism>
<keyword evidence="6 7" id="KW-0648">Protein biosynthesis</keyword>
<dbReference type="InterPro" id="IPR011768">
    <property type="entry name" value="Transl_elongation_fac_P"/>
</dbReference>
<dbReference type="PANTHER" id="PTHR30053">
    <property type="entry name" value="ELONGATION FACTOR P"/>
    <property type="match status" value="1"/>
</dbReference>
<evidence type="ECO:0000256" key="3">
    <source>
        <dbReference type="ARBA" id="ARBA00009479"/>
    </source>
</evidence>
<comment type="caution">
    <text evidence="12">The sequence shown here is derived from an EMBL/GenBank/DDBJ whole genome shotgun (WGS) entry which is preliminary data.</text>
</comment>
<evidence type="ECO:0000256" key="4">
    <source>
        <dbReference type="ARBA" id="ARBA00022490"/>
    </source>
</evidence>
<name>A0A1F7X0N6_9BACT</name>
<evidence type="ECO:0000259" key="11">
    <source>
        <dbReference type="SMART" id="SM01185"/>
    </source>
</evidence>
<dbReference type="InterPro" id="IPR020599">
    <property type="entry name" value="Transl_elong_fac_P/YeiP"/>
</dbReference>
<dbReference type="GO" id="GO:0003746">
    <property type="term" value="F:translation elongation factor activity"/>
    <property type="evidence" value="ECO:0007669"/>
    <property type="project" value="UniProtKB-UniRule"/>
</dbReference>
<dbReference type="Proteomes" id="UP000179219">
    <property type="component" value="Unassembled WGS sequence"/>
</dbReference>
<dbReference type="PIRSF" id="PIRSF005901">
    <property type="entry name" value="EF-P"/>
    <property type="match status" value="1"/>
</dbReference>
<dbReference type="SUPFAM" id="SSF50249">
    <property type="entry name" value="Nucleic acid-binding proteins"/>
    <property type="match status" value="2"/>
</dbReference>
<dbReference type="Pfam" id="PF09285">
    <property type="entry name" value="Elong-fact-P_C"/>
    <property type="match status" value="1"/>
</dbReference>
<keyword evidence="5 7" id="KW-0251">Elongation factor</keyword>
<dbReference type="EMBL" id="MGFP01000042">
    <property type="protein sequence ID" value="OGM08630.1"/>
    <property type="molecule type" value="Genomic_DNA"/>
</dbReference>
<dbReference type="HAMAP" id="MF_00141">
    <property type="entry name" value="EF_P"/>
    <property type="match status" value="1"/>
</dbReference>
<gene>
    <name evidence="7" type="primary">efp</name>
    <name evidence="12" type="ORF">A2159_03725</name>
</gene>
<dbReference type="InterPro" id="IPR001059">
    <property type="entry name" value="Transl_elong_P/YeiP_cen"/>
</dbReference>
<dbReference type="CDD" id="cd04470">
    <property type="entry name" value="S1_EF-P_repeat_1"/>
    <property type="match status" value="1"/>
</dbReference>
<evidence type="ECO:0000313" key="13">
    <source>
        <dbReference type="Proteomes" id="UP000179219"/>
    </source>
</evidence>
<dbReference type="FunFam" id="2.30.30.30:FF:000003">
    <property type="entry name" value="Elongation factor P"/>
    <property type="match status" value="1"/>
</dbReference>
<proteinExistence type="inferred from homology"/>
<evidence type="ECO:0000256" key="7">
    <source>
        <dbReference type="HAMAP-Rule" id="MF_00141"/>
    </source>
</evidence>
<comment type="pathway">
    <text evidence="2 7">Protein biosynthesis; polypeptide chain elongation.</text>
</comment>
<dbReference type="InterPro" id="IPR008991">
    <property type="entry name" value="Translation_prot_SH3-like_sf"/>
</dbReference>
<comment type="function">
    <text evidence="7">Involved in peptide bond synthesis. Stimulates efficient translation and peptide-bond synthesis on native or reconstituted 70S ribosomes in vitro. Probably functions indirectly by altering the affinity of the ribosome for aminoacyl-tRNA, thus increasing their reactivity as acceptors for peptidyl transferase.</text>
</comment>
<dbReference type="Pfam" id="PF08207">
    <property type="entry name" value="EFP_N"/>
    <property type="match status" value="1"/>
</dbReference>
<comment type="similarity">
    <text evidence="3 7 9">Belongs to the elongation factor P family.</text>
</comment>
<evidence type="ECO:0000256" key="2">
    <source>
        <dbReference type="ARBA" id="ARBA00004815"/>
    </source>
</evidence>
<dbReference type="FunFam" id="2.40.50.140:FF:000004">
    <property type="entry name" value="Elongation factor P"/>
    <property type="match status" value="1"/>
</dbReference>
<dbReference type="InterPro" id="IPR015365">
    <property type="entry name" value="Elong-fact-P_C"/>
</dbReference>